<evidence type="ECO:0000313" key="2">
    <source>
        <dbReference type="Proteomes" id="UP001159387"/>
    </source>
</evidence>
<sequence>MNNLDAILDQALKLGSLMSLDFHSPDGLEKQLILISETILDLHHMKGELDG</sequence>
<dbReference type="EMBL" id="JANQDH010000018">
    <property type="protein sequence ID" value="MDH6059384.1"/>
    <property type="molecule type" value="Genomic_DNA"/>
</dbReference>
<comment type="caution">
    <text evidence="1">The sequence shown here is derived from an EMBL/GenBank/DDBJ whole genome shotgun (WGS) entry which is preliminary data.</text>
</comment>
<accession>A0AA43KAF2</accession>
<organism evidence="1 2">
    <name type="scientific">Chrysosporum bergii ANA360D</name>
    <dbReference type="NCBI Taxonomy" id="617107"/>
    <lineage>
        <taxon>Bacteria</taxon>
        <taxon>Bacillati</taxon>
        <taxon>Cyanobacteriota</taxon>
        <taxon>Cyanophyceae</taxon>
        <taxon>Nostocales</taxon>
        <taxon>Nodulariaceae</taxon>
        <taxon>Chrysosporum</taxon>
    </lineage>
</organism>
<dbReference type="AlphaFoldDB" id="A0AA43KAF2"/>
<dbReference type="Proteomes" id="UP001159387">
    <property type="component" value="Unassembled WGS sequence"/>
</dbReference>
<keyword evidence="2" id="KW-1185">Reference proteome</keyword>
<name>A0AA43KAF2_9CYAN</name>
<proteinExistence type="predicted"/>
<evidence type="ECO:0000313" key="1">
    <source>
        <dbReference type="EMBL" id="MDH6059384.1"/>
    </source>
</evidence>
<dbReference type="RefSeq" id="WP_280653399.1">
    <property type="nucleotide sequence ID" value="NZ_JANQDH010000018.1"/>
</dbReference>
<gene>
    <name evidence="1" type="ORF">NWP17_02845</name>
</gene>
<reference evidence="1 2" key="1">
    <citation type="journal article" date="2023" name="J. Phycol.">
        <title>Chrysosporum ovalisporum is synonymous with the true-branching cyanobacterium Umezakia natans (Nostocales/Aphanizomenonaceae).</title>
        <authorList>
            <person name="McGregor G.B."/>
            <person name="Sendall B.C."/>
            <person name="Niiyama Y."/>
            <person name="Tuji A."/>
            <person name="Willis A."/>
        </authorList>
    </citation>
    <scope>NUCLEOTIDE SEQUENCE [LARGE SCALE GENOMIC DNA]</scope>
    <source>
        <strain evidence="1 2">ANA360D</strain>
    </source>
</reference>
<protein>
    <submittedName>
        <fullName evidence="1">Uncharacterized protein</fullName>
    </submittedName>
</protein>